<keyword evidence="8" id="KW-1185">Reference proteome</keyword>
<dbReference type="Pfam" id="PF01697">
    <property type="entry name" value="Glyco_transf_92"/>
    <property type="match status" value="1"/>
</dbReference>
<sequence length="311" mass="35263">MRLFKFRSQQVEVVKFSVQPSDLVACQAGLAIAVLIKNEAASIDEWLRFHQAAGVSHFILYDDGCTDDSIDIARRALTPSELTVIPWAQRLQDSKFGRAIHNQGLAFAHAISNFRTRFRWIAFTDIDEFLFPTSKSSILEVLSDLEHVDNLILHWTMFGRQNFHKTPSQIIPNYTERMLDPFESQVKGILNFKCVVNPMKVTKTYIHGFETNSSSTIWNSLGSEFKFGDHKSSTFHDGAALQLNHYYSKSQQQLDEKIAKGSIGDSLFTAALKSPDVRATKLTNRVLEIERETVEDLGIQDFCKRANIDLG</sequence>
<evidence type="ECO:0000256" key="4">
    <source>
        <dbReference type="ARBA" id="ARBA00022692"/>
    </source>
</evidence>
<proteinExistence type="predicted"/>
<evidence type="ECO:0000256" key="6">
    <source>
        <dbReference type="ARBA" id="ARBA00023136"/>
    </source>
</evidence>
<dbReference type="InterPro" id="IPR029044">
    <property type="entry name" value="Nucleotide-diphossugar_trans"/>
</dbReference>
<keyword evidence="4" id="KW-0812">Transmembrane</keyword>
<keyword evidence="3" id="KW-0808">Transferase</keyword>
<dbReference type="InterPro" id="IPR008166">
    <property type="entry name" value="Glyco_transf_92"/>
</dbReference>
<dbReference type="Gene3D" id="3.90.550.10">
    <property type="entry name" value="Spore Coat Polysaccharide Biosynthesis Protein SpsA, Chain A"/>
    <property type="match status" value="1"/>
</dbReference>
<dbReference type="CDD" id="cd00761">
    <property type="entry name" value="Glyco_tranf_GTA_type"/>
    <property type="match status" value="1"/>
</dbReference>
<evidence type="ECO:0000256" key="1">
    <source>
        <dbReference type="ARBA" id="ARBA00004167"/>
    </source>
</evidence>
<evidence type="ECO:0000313" key="7">
    <source>
        <dbReference type="EMBL" id="MCF2871442.1"/>
    </source>
</evidence>
<comment type="caution">
    <text evidence="7">The sequence shown here is derived from an EMBL/GenBank/DDBJ whole genome shotgun (WGS) entry which is preliminary data.</text>
</comment>
<comment type="subcellular location">
    <subcellularLocation>
        <location evidence="1">Membrane</location>
        <topology evidence="1">Single-pass membrane protein</topology>
    </subcellularLocation>
</comment>
<gene>
    <name evidence="7" type="ORF">L0664_10245</name>
</gene>
<dbReference type="PANTHER" id="PTHR21461:SF69">
    <property type="entry name" value="GLYCOSYLTRANSFERASE FAMILY 92 PROTEIN"/>
    <property type="match status" value="1"/>
</dbReference>
<protein>
    <submittedName>
        <fullName evidence="7">Glycosyltransferase family 92 protein</fullName>
    </submittedName>
</protein>
<keyword evidence="5" id="KW-1133">Transmembrane helix</keyword>
<evidence type="ECO:0000313" key="8">
    <source>
        <dbReference type="Proteomes" id="UP001200557"/>
    </source>
</evidence>
<accession>A0ABS9CWJ5</accession>
<dbReference type="SUPFAM" id="SSF53448">
    <property type="entry name" value="Nucleotide-diphospho-sugar transferases"/>
    <property type="match status" value="1"/>
</dbReference>
<reference evidence="7 8" key="1">
    <citation type="submission" date="2022-01" db="EMBL/GenBank/DDBJ databases">
        <title>Octadecabacter sp. nov., isolated from a marine alga.</title>
        <authorList>
            <person name="Jin M.S."/>
            <person name="Kim H.M."/>
            <person name="Han D.M."/>
            <person name="Jung J.J."/>
            <person name="Jeon C.O."/>
        </authorList>
    </citation>
    <scope>NUCLEOTIDE SEQUENCE [LARGE SCALE GENOMIC DNA]</scope>
    <source>
        <strain evidence="7 8">G9-8</strain>
    </source>
</reference>
<evidence type="ECO:0000256" key="3">
    <source>
        <dbReference type="ARBA" id="ARBA00022679"/>
    </source>
</evidence>
<dbReference type="EMBL" id="JAKGAQ010000002">
    <property type="protein sequence ID" value="MCF2871442.1"/>
    <property type="molecule type" value="Genomic_DNA"/>
</dbReference>
<organism evidence="7 8">
    <name type="scientific">Octadecabacter dasysiphoniae</name>
    <dbReference type="NCBI Taxonomy" id="2909341"/>
    <lineage>
        <taxon>Bacteria</taxon>
        <taxon>Pseudomonadati</taxon>
        <taxon>Pseudomonadota</taxon>
        <taxon>Alphaproteobacteria</taxon>
        <taxon>Rhodobacterales</taxon>
        <taxon>Roseobacteraceae</taxon>
        <taxon>Octadecabacter</taxon>
    </lineage>
</organism>
<evidence type="ECO:0000256" key="5">
    <source>
        <dbReference type="ARBA" id="ARBA00022989"/>
    </source>
</evidence>
<dbReference type="Proteomes" id="UP001200557">
    <property type="component" value="Unassembled WGS sequence"/>
</dbReference>
<keyword evidence="2" id="KW-0328">Glycosyltransferase</keyword>
<dbReference type="RefSeq" id="WP_235225704.1">
    <property type="nucleotide sequence ID" value="NZ_JAKGAQ010000002.1"/>
</dbReference>
<name>A0ABS9CWJ5_9RHOB</name>
<dbReference type="PANTHER" id="PTHR21461">
    <property type="entry name" value="GLYCOSYLTRANSFERASE FAMILY 92 PROTEIN"/>
    <property type="match status" value="1"/>
</dbReference>
<evidence type="ECO:0000256" key="2">
    <source>
        <dbReference type="ARBA" id="ARBA00022676"/>
    </source>
</evidence>
<keyword evidence="6" id="KW-0472">Membrane</keyword>